<reference evidence="1 2" key="1">
    <citation type="submission" date="2018-08" db="EMBL/GenBank/DDBJ databases">
        <title>Genomic Encyclopedia of Archaeal and Bacterial Type Strains, Phase II (KMG-II): from individual species to whole genera.</title>
        <authorList>
            <person name="Goeker M."/>
        </authorList>
    </citation>
    <scope>NUCLEOTIDE SEQUENCE [LARGE SCALE GENOMIC DNA]</scope>
    <source>
        <strain evidence="1 2">DSM 5002</strain>
    </source>
</reference>
<protein>
    <submittedName>
        <fullName evidence="1">AlpA family transcriptional regulator</fullName>
    </submittedName>
</protein>
<dbReference type="Gene3D" id="1.10.238.160">
    <property type="match status" value="1"/>
</dbReference>
<evidence type="ECO:0000313" key="2">
    <source>
        <dbReference type="Proteomes" id="UP000266273"/>
    </source>
</evidence>
<sequence length="71" mass="8324">MKDETAAEEKLLDERALKARGITYSRYHKKRLEDAGKFPKRIRFGNRVFWLKSEIDAWIADRIAERDDGAA</sequence>
<dbReference type="EMBL" id="QXDF01000001">
    <property type="protein sequence ID" value="RIA56053.1"/>
    <property type="molecule type" value="Genomic_DNA"/>
</dbReference>
<keyword evidence="2" id="KW-1185">Reference proteome</keyword>
<dbReference type="Proteomes" id="UP000266273">
    <property type="component" value="Unassembled WGS sequence"/>
</dbReference>
<dbReference type="Pfam" id="PF05930">
    <property type="entry name" value="Phage_AlpA"/>
    <property type="match status" value="1"/>
</dbReference>
<proteinExistence type="predicted"/>
<organism evidence="1 2">
    <name type="scientific">Dichotomicrobium thermohalophilum</name>
    <dbReference type="NCBI Taxonomy" id="933063"/>
    <lineage>
        <taxon>Bacteria</taxon>
        <taxon>Pseudomonadati</taxon>
        <taxon>Pseudomonadota</taxon>
        <taxon>Alphaproteobacteria</taxon>
        <taxon>Hyphomicrobiales</taxon>
        <taxon>Hyphomicrobiaceae</taxon>
        <taxon>Dichotomicrobium</taxon>
    </lineage>
</organism>
<dbReference type="InterPro" id="IPR010260">
    <property type="entry name" value="AlpA"/>
</dbReference>
<evidence type="ECO:0000313" key="1">
    <source>
        <dbReference type="EMBL" id="RIA56053.1"/>
    </source>
</evidence>
<comment type="caution">
    <text evidence="1">The sequence shown here is derived from an EMBL/GenBank/DDBJ whole genome shotgun (WGS) entry which is preliminary data.</text>
</comment>
<name>A0A397Q526_9HYPH</name>
<accession>A0A397Q526</accession>
<dbReference type="AlphaFoldDB" id="A0A397Q526"/>
<gene>
    <name evidence="1" type="ORF">BXY53_1147</name>
</gene>
<dbReference type="OrthoDB" id="1525365at2"/>